<evidence type="ECO:0000256" key="2">
    <source>
        <dbReference type="ARBA" id="ARBA00022840"/>
    </source>
</evidence>
<dbReference type="CDD" id="cd03230">
    <property type="entry name" value="ABC_DR_subfamily_A"/>
    <property type="match status" value="1"/>
</dbReference>
<dbReference type="SMART" id="SM00382">
    <property type="entry name" value="AAA"/>
    <property type="match status" value="1"/>
</dbReference>
<keyword evidence="2 4" id="KW-0067">ATP-binding</keyword>
<protein>
    <submittedName>
        <fullName evidence="4">ABC transporter ATP-binding protein</fullName>
    </submittedName>
</protein>
<dbReference type="InterPro" id="IPR003593">
    <property type="entry name" value="AAA+_ATPase"/>
</dbReference>
<proteinExistence type="predicted"/>
<evidence type="ECO:0000313" key="4">
    <source>
        <dbReference type="EMBL" id="WTU44859.1"/>
    </source>
</evidence>
<dbReference type="PROSITE" id="PS50893">
    <property type="entry name" value="ABC_TRANSPORTER_2"/>
    <property type="match status" value="1"/>
</dbReference>
<dbReference type="PANTHER" id="PTHR43038:SF7">
    <property type="entry name" value="ABC TRANSPORT SYSTEM ATP-BINDING PROTEIN"/>
    <property type="match status" value="1"/>
</dbReference>
<accession>A0AAU2H9M1</accession>
<dbReference type="AlphaFoldDB" id="A0AAU2H9M1"/>
<organism evidence="4">
    <name type="scientific">Streptomyces sp. NBC_00060</name>
    <dbReference type="NCBI Taxonomy" id="2975636"/>
    <lineage>
        <taxon>Bacteria</taxon>
        <taxon>Bacillati</taxon>
        <taxon>Actinomycetota</taxon>
        <taxon>Actinomycetes</taxon>
        <taxon>Kitasatosporales</taxon>
        <taxon>Streptomycetaceae</taxon>
        <taxon>Streptomyces</taxon>
    </lineage>
</organism>
<name>A0AAU2H9M1_9ACTN</name>
<dbReference type="Gene3D" id="3.40.50.300">
    <property type="entry name" value="P-loop containing nucleotide triphosphate hydrolases"/>
    <property type="match status" value="1"/>
</dbReference>
<dbReference type="InterPro" id="IPR027417">
    <property type="entry name" value="P-loop_NTPase"/>
</dbReference>
<dbReference type="Pfam" id="PF00005">
    <property type="entry name" value="ABC_tran"/>
    <property type="match status" value="1"/>
</dbReference>
<dbReference type="GO" id="GO:0016887">
    <property type="term" value="F:ATP hydrolysis activity"/>
    <property type="evidence" value="ECO:0007669"/>
    <property type="project" value="InterPro"/>
</dbReference>
<keyword evidence="1" id="KW-0547">Nucleotide-binding</keyword>
<gene>
    <name evidence="4" type="ORF">OHV25_37410</name>
</gene>
<evidence type="ECO:0000256" key="1">
    <source>
        <dbReference type="ARBA" id="ARBA00022741"/>
    </source>
</evidence>
<reference evidence="4" key="1">
    <citation type="submission" date="2022-10" db="EMBL/GenBank/DDBJ databases">
        <title>The complete genomes of actinobacterial strains from the NBC collection.</title>
        <authorList>
            <person name="Joergensen T.S."/>
            <person name="Alvarez Arevalo M."/>
            <person name="Sterndorff E.B."/>
            <person name="Faurdal D."/>
            <person name="Vuksanovic O."/>
            <person name="Mourched A.-S."/>
            <person name="Charusanti P."/>
            <person name="Shaw S."/>
            <person name="Blin K."/>
            <person name="Weber T."/>
        </authorList>
    </citation>
    <scope>NUCLEOTIDE SEQUENCE</scope>
    <source>
        <strain evidence="4">NBC_00060</strain>
    </source>
</reference>
<dbReference type="EMBL" id="CP108253">
    <property type="protein sequence ID" value="WTU44859.1"/>
    <property type="molecule type" value="Genomic_DNA"/>
</dbReference>
<dbReference type="InterPro" id="IPR003439">
    <property type="entry name" value="ABC_transporter-like_ATP-bd"/>
</dbReference>
<sequence>MAGHALCQEVSTQGVEWSLRVAGLRKSFGRQPVLTGVDVSLPAGGIVGFFGENGAGKTTLLRLLCGELSPDEGEIRYRGTMGHCPQTPVLNPCLTVDQHLRFFQAAYRLPSLEHAEHLVAQLGFGDYRTRTVGTLSGGTQQKLNLTLALMHDPELLLLDEPYQGFDWETYLRFWDLADTLRERGRTVLVVSHFAPDVSRFDFRYELVDGRLRSCGPESALVAPVDRGGRR</sequence>
<evidence type="ECO:0000259" key="3">
    <source>
        <dbReference type="PROSITE" id="PS50893"/>
    </source>
</evidence>
<dbReference type="GO" id="GO:0005524">
    <property type="term" value="F:ATP binding"/>
    <property type="evidence" value="ECO:0007669"/>
    <property type="project" value="UniProtKB-KW"/>
</dbReference>
<feature type="domain" description="ABC transporter" evidence="3">
    <location>
        <begin position="19"/>
        <end position="224"/>
    </location>
</feature>
<dbReference type="SUPFAM" id="SSF52540">
    <property type="entry name" value="P-loop containing nucleoside triphosphate hydrolases"/>
    <property type="match status" value="1"/>
</dbReference>
<dbReference type="PANTHER" id="PTHR43038">
    <property type="entry name" value="ATP-BINDING CASSETTE, SUB-FAMILY H, MEMBER 1"/>
    <property type="match status" value="1"/>
</dbReference>